<sequence length="550" mass="58096">MPFPELVLSDAPPPGADLPSRADVALFVGLVPRRDAPVPANVRRALEEAGWAGQGPFARSDEAVEALLDVPVAVTSWDAFDALFGWDTRLLAKGSKRRLACPLGLAVRSFFVEGGAKAWIVRTGDPLPLLPDPAVAEADVRAEKRRLVSWKTIAPPDAANRVALVPGLDGIGTPASTGDPATWHGAAHIWGVDDAAMLLLPDLAELFAPPPAPLASLPEPPPVPEAFKPCAVPVEGLAPEPRVARPNVTAPRYDRAAYGGWSGAIKALLDLLNASRRAGHRRDVMLVASLPLPRNDLDLPGLEGSPLRLLDEPELGVGKLRLRELDCIGSARLQLAYPWVATAASAVQPEGIEAPEGALAGAVARSALTFGAFASAASTPLPSIVSTVPELPGAEIRASLPGGVADWTGDRLCLIGRKLGAMALISDATMSESRDWRAGGVSRLMGIILRATRWLGQDRLYEPSGPRLWAELQLDLESFLDRLWQLGALSGATAARAYTVRCDETTMRQADIDAGRTIVSLAFTAAQPIQRIEVTLSLADAGVLQMAEAA</sequence>
<proteinExistence type="predicted"/>
<organism evidence="1 2">
    <name type="scientific">Sphingomonas kyeonggiensis</name>
    <dbReference type="NCBI Taxonomy" id="1268553"/>
    <lineage>
        <taxon>Bacteria</taxon>
        <taxon>Pseudomonadati</taxon>
        <taxon>Pseudomonadota</taxon>
        <taxon>Alphaproteobacteria</taxon>
        <taxon>Sphingomonadales</taxon>
        <taxon>Sphingomonadaceae</taxon>
        <taxon>Sphingomonas</taxon>
    </lineage>
</organism>
<dbReference type="AlphaFoldDB" id="A0A7W6NX22"/>
<evidence type="ECO:0008006" key="3">
    <source>
        <dbReference type="Google" id="ProtNLM"/>
    </source>
</evidence>
<reference evidence="1 2" key="1">
    <citation type="submission" date="2020-08" db="EMBL/GenBank/DDBJ databases">
        <title>Genomic Encyclopedia of Type Strains, Phase IV (KMG-IV): sequencing the most valuable type-strain genomes for metagenomic binning, comparative biology and taxonomic classification.</title>
        <authorList>
            <person name="Goeker M."/>
        </authorList>
    </citation>
    <scope>NUCLEOTIDE SEQUENCE [LARGE SCALE GENOMIC DNA]</scope>
    <source>
        <strain evidence="1 2">DSM 101806</strain>
    </source>
</reference>
<accession>A0A7W6NX22</accession>
<comment type="caution">
    <text evidence="1">The sequence shown here is derived from an EMBL/GenBank/DDBJ whole genome shotgun (WGS) entry which is preliminary data.</text>
</comment>
<dbReference type="Proteomes" id="UP000557392">
    <property type="component" value="Unassembled WGS sequence"/>
</dbReference>
<name>A0A7W6NX22_9SPHN</name>
<evidence type="ECO:0000313" key="2">
    <source>
        <dbReference type="Proteomes" id="UP000557392"/>
    </source>
</evidence>
<dbReference type="PANTHER" id="PTHR35861">
    <property type="match status" value="1"/>
</dbReference>
<evidence type="ECO:0000313" key="1">
    <source>
        <dbReference type="EMBL" id="MBB4099187.1"/>
    </source>
</evidence>
<gene>
    <name evidence="1" type="ORF">GGR46_002751</name>
</gene>
<dbReference type="RefSeq" id="WP_183998481.1">
    <property type="nucleotide sequence ID" value="NZ_JACIEH010000002.1"/>
</dbReference>
<dbReference type="InterPro" id="IPR052042">
    <property type="entry name" value="Tail_sheath_structural"/>
</dbReference>
<dbReference type="EMBL" id="JACIEH010000002">
    <property type="protein sequence ID" value="MBB4099187.1"/>
    <property type="molecule type" value="Genomic_DNA"/>
</dbReference>
<keyword evidence="2" id="KW-1185">Reference proteome</keyword>
<protein>
    <recommendedName>
        <fullName evidence="3">Phage tail protein</fullName>
    </recommendedName>
</protein>
<dbReference type="PANTHER" id="PTHR35861:SF1">
    <property type="entry name" value="PHAGE TAIL SHEATH PROTEIN"/>
    <property type="match status" value="1"/>
</dbReference>